<keyword evidence="2 5" id="KW-0238">DNA-binding</keyword>
<dbReference type="PANTHER" id="PTHR43132">
    <property type="entry name" value="ARSENICAL RESISTANCE OPERON REPRESSOR ARSR-RELATED"/>
    <property type="match status" value="1"/>
</dbReference>
<dbReference type="InterPro" id="IPR011991">
    <property type="entry name" value="ArsR-like_HTH"/>
</dbReference>
<evidence type="ECO:0000256" key="1">
    <source>
        <dbReference type="ARBA" id="ARBA00023015"/>
    </source>
</evidence>
<dbReference type="InterPro" id="IPR036390">
    <property type="entry name" value="WH_DNA-bd_sf"/>
</dbReference>
<evidence type="ECO:0000313" key="5">
    <source>
        <dbReference type="EMBL" id="MDQ0518111.1"/>
    </source>
</evidence>
<dbReference type="Proteomes" id="UP001223743">
    <property type="component" value="Unassembled WGS sequence"/>
</dbReference>
<dbReference type="SUPFAM" id="SSF46785">
    <property type="entry name" value="Winged helix' DNA-binding domain"/>
    <property type="match status" value="1"/>
</dbReference>
<dbReference type="SMART" id="SM00418">
    <property type="entry name" value="HTH_ARSR"/>
    <property type="match status" value="1"/>
</dbReference>
<dbReference type="EMBL" id="JAUSWJ010000001">
    <property type="protein sequence ID" value="MDQ0518111.1"/>
    <property type="molecule type" value="Genomic_DNA"/>
</dbReference>
<dbReference type="Pfam" id="PF01022">
    <property type="entry name" value="HTH_5"/>
    <property type="match status" value="1"/>
</dbReference>
<organism evidence="5 6">
    <name type="scientific">Kaistia geumhonensis</name>
    <dbReference type="NCBI Taxonomy" id="410839"/>
    <lineage>
        <taxon>Bacteria</taxon>
        <taxon>Pseudomonadati</taxon>
        <taxon>Pseudomonadota</taxon>
        <taxon>Alphaproteobacteria</taxon>
        <taxon>Hyphomicrobiales</taxon>
        <taxon>Kaistiaceae</taxon>
        <taxon>Kaistia</taxon>
    </lineage>
</organism>
<evidence type="ECO:0000256" key="3">
    <source>
        <dbReference type="ARBA" id="ARBA00023163"/>
    </source>
</evidence>
<dbReference type="PRINTS" id="PR00778">
    <property type="entry name" value="HTHARSR"/>
</dbReference>
<keyword evidence="3" id="KW-0804">Transcription</keyword>
<dbReference type="Gene3D" id="1.10.10.10">
    <property type="entry name" value="Winged helix-like DNA-binding domain superfamily/Winged helix DNA-binding domain"/>
    <property type="match status" value="1"/>
</dbReference>
<dbReference type="NCBIfam" id="NF033788">
    <property type="entry name" value="HTH_metalloreg"/>
    <property type="match status" value="1"/>
</dbReference>
<dbReference type="InterPro" id="IPR036388">
    <property type="entry name" value="WH-like_DNA-bd_sf"/>
</dbReference>
<dbReference type="PROSITE" id="PS50987">
    <property type="entry name" value="HTH_ARSR_2"/>
    <property type="match status" value="1"/>
</dbReference>
<evidence type="ECO:0000259" key="4">
    <source>
        <dbReference type="PROSITE" id="PS50987"/>
    </source>
</evidence>
<name>A0ABU0MAW0_9HYPH</name>
<gene>
    <name evidence="5" type="ORF">QO015_003724</name>
</gene>
<evidence type="ECO:0000256" key="2">
    <source>
        <dbReference type="ARBA" id="ARBA00023125"/>
    </source>
</evidence>
<dbReference type="InterPro" id="IPR001845">
    <property type="entry name" value="HTH_ArsR_DNA-bd_dom"/>
</dbReference>
<sequence length="110" mass="12113">MKIADFEQHAHEAAELLAAMANTKRLLILCHLVEGELSVGQLVERVQLAQSPLSQHLSKLRAMKLVATRRDGQQVLYRLASSEVARVLTTLHGIYCGDETTTETAMEAGE</sequence>
<dbReference type="RefSeq" id="WP_266283527.1">
    <property type="nucleotide sequence ID" value="NZ_JAPKNF010000003.1"/>
</dbReference>
<feature type="domain" description="HTH arsR-type" evidence="4">
    <location>
        <begin position="5"/>
        <end position="99"/>
    </location>
</feature>
<dbReference type="GO" id="GO:0003677">
    <property type="term" value="F:DNA binding"/>
    <property type="evidence" value="ECO:0007669"/>
    <property type="project" value="UniProtKB-KW"/>
</dbReference>
<keyword evidence="1" id="KW-0805">Transcription regulation</keyword>
<comment type="caution">
    <text evidence="5">The sequence shown here is derived from an EMBL/GenBank/DDBJ whole genome shotgun (WGS) entry which is preliminary data.</text>
</comment>
<reference evidence="5 6" key="1">
    <citation type="submission" date="2023-07" db="EMBL/GenBank/DDBJ databases">
        <title>Genomic Encyclopedia of Type Strains, Phase IV (KMG-IV): sequencing the most valuable type-strain genomes for metagenomic binning, comparative biology and taxonomic classification.</title>
        <authorList>
            <person name="Goeker M."/>
        </authorList>
    </citation>
    <scope>NUCLEOTIDE SEQUENCE [LARGE SCALE GENOMIC DNA]</scope>
    <source>
        <strain evidence="5 6">B1-1</strain>
    </source>
</reference>
<keyword evidence="6" id="KW-1185">Reference proteome</keyword>
<evidence type="ECO:0000313" key="6">
    <source>
        <dbReference type="Proteomes" id="UP001223743"/>
    </source>
</evidence>
<proteinExistence type="predicted"/>
<dbReference type="PANTHER" id="PTHR43132:SF2">
    <property type="entry name" value="ARSENICAL RESISTANCE OPERON REPRESSOR ARSR-RELATED"/>
    <property type="match status" value="1"/>
</dbReference>
<dbReference type="CDD" id="cd00090">
    <property type="entry name" value="HTH_ARSR"/>
    <property type="match status" value="1"/>
</dbReference>
<accession>A0ABU0MAW0</accession>
<protein>
    <submittedName>
        <fullName evidence="5">DNA-binding transcriptional ArsR family regulator</fullName>
    </submittedName>
</protein>
<dbReference type="InterPro" id="IPR051011">
    <property type="entry name" value="Metal_resp_trans_reg"/>
</dbReference>